<comment type="caution">
    <text evidence="2">The sequence shown here is derived from an EMBL/GenBank/DDBJ whole genome shotgun (WGS) entry which is preliminary data.</text>
</comment>
<name>A0A6A1UWK3_9ROSI</name>
<sequence length="295" mass="34162">MNTAGFDAQIFVLEPYQRRDGLYVNRRQILSISYIKEQNGKHKPLYTLVQQAETYLNLMPFASIFELEACLAKFDVYINFQDLLPKPPKLEQEPMVVDNYMIEAADECSIISTPKKYKSIRRSRPGCDQKAGSSARKVRDSRKSEWLKNWIVQPRQRKNGKFDKYYYHKELSIMSRSLVGVENFELHGILPKRGWKGKNDNLGEEESPELRQTSSKKKRTAESENFDGYAKQGNGIDLCSSPFEAESRYAVEKFLKESYENLLNMFNDNSAPACQENNKWRIEESSEEADADGPY</sequence>
<feature type="region of interest" description="Disordered" evidence="1">
    <location>
        <begin position="195"/>
        <end position="229"/>
    </location>
</feature>
<evidence type="ECO:0000256" key="1">
    <source>
        <dbReference type="SAM" id="MobiDB-lite"/>
    </source>
</evidence>
<evidence type="ECO:0000313" key="2">
    <source>
        <dbReference type="EMBL" id="KAB1204814.1"/>
    </source>
</evidence>
<reference evidence="2 3" key="1">
    <citation type="journal article" date="2019" name="Plant Biotechnol. J.">
        <title>The red bayberry genome and genetic basis of sex determination.</title>
        <authorList>
            <person name="Jia H.M."/>
            <person name="Jia H.J."/>
            <person name="Cai Q.L."/>
            <person name="Wang Y."/>
            <person name="Zhao H.B."/>
            <person name="Yang W.F."/>
            <person name="Wang G.Y."/>
            <person name="Li Y.H."/>
            <person name="Zhan D.L."/>
            <person name="Shen Y.T."/>
            <person name="Niu Q.F."/>
            <person name="Chang L."/>
            <person name="Qiu J."/>
            <person name="Zhao L."/>
            <person name="Xie H.B."/>
            <person name="Fu W.Y."/>
            <person name="Jin J."/>
            <person name="Li X.W."/>
            <person name="Jiao Y."/>
            <person name="Zhou C.C."/>
            <person name="Tu T."/>
            <person name="Chai C.Y."/>
            <person name="Gao J.L."/>
            <person name="Fan L.J."/>
            <person name="van de Weg E."/>
            <person name="Wang J.Y."/>
            <person name="Gao Z.S."/>
        </authorList>
    </citation>
    <scope>NUCLEOTIDE SEQUENCE [LARGE SCALE GENOMIC DNA]</scope>
    <source>
        <tissue evidence="2">Leaves</tissue>
    </source>
</reference>
<dbReference type="AlphaFoldDB" id="A0A6A1UWK3"/>
<protein>
    <submittedName>
        <fullName evidence="2">Uncharacterized protein</fullName>
    </submittedName>
</protein>
<dbReference type="OrthoDB" id="852309at2759"/>
<evidence type="ECO:0000313" key="3">
    <source>
        <dbReference type="Proteomes" id="UP000516437"/>
    </source>
</evidence>
<feature type="region of interest" description="Disordered" evidence="1">
    <location>
        <begin position="120"/>
        <end position="140"/>
    </location>
</feature>
<keyword evidence="3" id="KW-1185">Reference proteome</keyword>
<dbReference type="EMBL" id="RXIC02000026">
    <property type="protein sequence ID" value="KAB1204814.1"/>
    <property type="molecule type" value="Genomic_DNA"/>
</dbReference>
<proteinExistence type="predicted"/>
<gene>
    <name evidence="2" type="ORF">CJ030_MR8G002614</name>
</gene>
<accession>A0A6A1UWK3</accession>
<organism evidence="2 3">
    <name type="scientific">Morella rubra</name>
    <name type="common">Chinese bayberry</name>
    <dbReference type="NCBI Taxonomy" id="262757"/>
    <lineage>
        <taxon>Eukaryota</taxon>
        <taxon>Viridiplantae</taxon>
        <taxon>Streptophyta</taxon>
        <taxon>Embryophyta</taxon>
        <taxon>Tracheophyta</taxon>
        <taxon>Spermatophyta</taxon>
        <taxon>Magnoliopsida</taxon>
        <taxon>eudicotyledons</taxon>
        <taxon>Gunneridae</taxon>
        <taxon>Pentapetalae</taxon>
        <taxon>rosids</taxon>
        <taxon>fabids</taxon>
        <taxon>Fagales</taxon>
        <taxon>Myricaceae</taxon>
        <taxon>Morella</taxon>
    </lineage>
</organism>
<dbReference type="Proteomes" id="UP000516437">
    <property type="component" value="Chromosome 8"/>
</dbReference>